<proteinExistence type="predicted"/>
<keyword evidence="3" id="KW-1185">Reference proteome</keyword>
<feature type="compositionally biased region" description="Basic and acidic residues" evidence="1">
    <location>
        <begin position="105"/>
        <end position="148"/>
    </location>
</feature>
<protein>
    <submittedName>
        <fullName evidence="2">Uncharacterized conserved protein YdaU, DUF1376 family</fullName>
    </submittedName>
</protein>
<accession>A0A1H8K358</accession>
<organism evidence="2 3">
    <name type="scientific">Paracoccus alcaliphilus</name>
    <dbReference type="NCBI Taxonomy" id="34002"/>
    <lineage>
        <taxon>Bacteria</taxon>
        <taxon>Pseudomonadati</taxon>
        <taxon>Pseudomonadota</taxon>
        <taxon>Alphaproteobacteria</taxon>
        <taxon>Rhodobacterales</taxon>
        <taxon>Paracoccaceae</taxon>
        <taxon>Paracoccus</taxon>
    </lineage>
</organism>
<evidence type="ECO:0000256" key="1">
    <source>
        <dbReference type="SAM" id="MobiDB-lite"/>
    </source>
</evidence>
<feature type="region of interest" description="Disordered" evidence="1">
    <location>
        <begin position="99"/>
        <end position="161"/>
    </location>
</feature>
<dbReference type="RefSeq" id="WP_090613484.1">
    <property type="nucleotide sequence ID" value="NZ_CP067124.1"/>
</dbReference>
<dbReference type="EMBL" id="FODE01000020">
    <property type="protein sequence ID" value="SEN87413.1"/>
    <property type="molecule type" value="Genomic_DNA"/>
</dbReference>
<dbReference type="STRING" id="34002.SAMN04489859_102032"/>
<evidence type="ECO:0000313" key="3">
    <source>
        <dbReference type="Proteomes" id="UP000199054"/>
    </source>
</evidence>
<dbReference type="AlphaFoldDB" id="A0A1H8K358"/>
<dbReference type="OrthoDB" id="8076130at2"/>
<gene>
    <name evidence="2" type="ORF">SAMN04489859_102032</name>
</gene>
<reference evidence="2 3" key="1">
    <citation type="submission" date="2016-10" db="EMBL/GenBank/DDBJ databases">
        <authorList>
            <person name="de Groot N.N."/>
        </authorList>
    </citation>
    <scope>NUCLEOTIDE SEQUENCE [LARGE SCALE GENOMIC DNA]</scope>
    <source>
        <strain evidence="2 3">DSM 8512</strain>
    </source>
</reference>
<name>A0A1H8K358_9RHOB</name>
<dbReference type="Proteomes" id="UP000199054">
    <property type="component" value="Unassembled WGS sequence"/>
</dbReference>
<feature type="region of interest" description="Disordered" evidence="1">
    <location>
        <begin position="266"/>
        <end position="301"/>
    </location>
</feature>
<sequence>MSADKAVHIALYPSDWLAGTRGLTPAETGVYITLVCMMYERQAPLNFDPARLARMCNCPAGTFRKILSVLLDEGKLVEVPEGLWQARVEREIVAARSAMDAASDQGRKAAEARWSKAKTQSDRVENAKVKPQSDKQQRSQHTPEKSNENSECDMQEQCRSNANQNQNQNQIKIHGGDGSACAREGDGMTLRESILTACGADPITGLTGPNGNPLGNRSDMHTVEKWQTDLGLSPETIVAVIRDTMARKRDGPPGRLTYFTKAMQREAAMQSAPKLEPANHEPDPNHSPSRTTYRSGASRAHDNLAAGFARAVSKFQDGG</sequence>
<dbReference type="InterPro" id="IPR010781">
    <property type="entry name" value="DUF1376"/>
</dbReference>
<evidence type="ECO:0000313" key="2">
    <source>
        <dbReference type="EMBL" id="SEN87413.1"/>
    </source>
</evidence>
<dbReference type="Pfam" id="PF07120">
    <property type="entry name" value="DUF1376"/>
    <property type="match status" value="1"/>
</dbReference>
<feature type="compositionally biased region" description="Polar residues" evidence="1">
    <location>
        <begin position="286"/>
        <end position="295"/>
    </location>
</feature>